<dbReference type="STRING" id="415747.SAMN03097708_02363"/>
<sequence>MTQSRLAYTVALTGYFGLLILLTAWTVWLSPPEELPIALVLLVGVGPLLLPLRGLLHGRPYTFAWTSFLVLLYLVHAVLEIYSSPADRLLATAELLFALMLYGGAVAYARWRGKELKA</sequence>
<keyword evidence="1" id="KW-0472">Membrane</keyword>
<feature type="transmembrane region" description="Helical" evidence="1">
    <location>
        <begin position="89"/>
        <end position="109"/>
    </location>
</feature>
<keyword evidence="1" id="KW-0812">Transmembrane</keyword>
<dbReference type="Proteomes" id="UP000199648">
    <property type="component" value="Unassembled WGS sequence"/>
</dbReference>
<name>A0A1G5QP00_9GAMM</name>
<evidence type="ECO:0000256" key="1">
    <source>
        <dbReference type="SAM" id="Phobius"/>
    </source>
</evidence>
<dbReference type="AlphaFoldDB" id="A0A1G5QP00"/>
<dbReference type="RefSeq" id="WP_245688313.1">
    <property type="nucleotide sequence ID" value="NZ_FMWD01000007.1"/>
</dbReference>
<protein>
    <submittedName>
        <fullName evidence="2">Uncharacterized membrane protein</fullName>
    </submittedName>
</protein>
<gene>
    <name evidence="2" type="ORF">SAMN03097708_02363</name>
</gene>
<dbReference type="EMBL" id="FMWD01000007">
    <property type="protein sequence ID" value="SCZ62849.1"/>
    <property type="molecule type" value="Genomic_DNA"/>
</dbReference>
<proteinExistence type="predicted"/>
<dbReference type="Pfam" id="PF09842">
    <property type="entry name" value="DUF2069"/>
    <property type="match status" value="1"/>
</dbReference>
<evidence type="ECO:0000313" key="2">
    <source>
        <dbReference type="EMBL" id="SCZ62849.1"/>
    </source>
</evidence>
<feature type="transmembrane region" description="Helical" evidence="1">
    <location>
        <begin position="63"/>
        <end position="83"/>
    </location>
</feature>
<keyword evidence="1" id="KW-1133">Transmembrane helix</keyword>
<reference evidence="2 3" key="1">
    <citation type="submission" date="2016-10" db="EMBL/GenBank/DDBJ databases">
        <authorList>
            <person name="de Groot N.N."/>
        </authorList>
    </citation>
    <scope>NUCLEOTIDE SEQUENCE [LARGE SCALE GENOMIC DNA]</scope>
    <source>
        <strain evidence="2 3">HLD2</strain>
    </source>
</reference>
<feature type="transmembrane region" description="Helical" evidence="1">
    <location>
        <begin position="7"/>
        <end position="29"/>
    </location>
</feature>
<accession>A0A1G5QP00</accession>
<feature type="transmembrane region" description="Helical" evidence="1">
    <location>
        <begin position="35"/>
        <end position="56"/>
    </location>
</feature>
<keyword evidence="3" id="KW-1185">Reference proteome</keyword>
<organism evidence="2 3">
    <name type="scientific">Thiohalomonas denitrificans</name>
    <dbReference type="NCBI Taxonomy" id="415747"/>
    <lineage>
        <taxon>Bacteria</taxon>
        <taxon>Pseudomonadati</taxon>
        <taxon>Pseudomonadota</taxon>
        <taxon>Gammaproteobacteria</taxon>
        <taxon>Thiohalomonadales</taxon>
        <taxon>Thiohalomonadaceae</taxon>
        <taxon>Thiohalomonas</taxon>
    </lineage>
</organism>
<evidence type="ECO:0000313" key="3">
    <source>
        <dbReference type="Proteomes" id="UP000199648"/>
    </source>
</evidence>
<dbReference type="InterPro" id="IPR018643">
    <property type="entry name" value="DUF2069_membrane"/>
</dbReference>